<feature type="compositionally biased region" description="Basic residues" evidence="1">
    <location>
        <begin position="7"/>
        <end position="27"/>
    </location>
</feature>
<dbReference type="AlphaFoldDB" id="A0A409YSC1"/>
<evidence type="ECO:0000313" key="3">
    <source>
        <dbReference type="EMBL" id="PPR05892.1"/>
    </source>
</evidence>
<keyword evidence="2" id="KW-0812">Transmembrane</keyword>
<dbReference type="STRING" id="181874.A0A409YSC1"/>
<evidence type="ECO:0000313" key="4">
    <source>
        <dbReference type="Proteomes" id="UP000284842"/>
    </source>
</evidence>
<protein>
    <submittedName>
        <fullName evidence="3">Uncharacterized protein</fullName>
    </submittedName>
</protein>
<keyword evidence="2" id="KW-0472">Membrane</keyword>
<sequence>MQGRQYSYRHRRASMRRRSRVLGRRKGGGGSGGRSGGGGGRISGLGSGGRSGTISTGTGPARTATYTSNSAPIPPSAVIVGGQIYAGRAAGGAGRKDIYGTSTYGSGYPGINGRGTAGRGFPFFFWPVIWPIAIGTGAGLTYLNGNGEYGNPSNTTRPGGPMMFATFTSGNDGNPSLTFRLVADNATVQSLVEDISANCSSFLWESATSTSDQASNVPIAVYADSPSTAIPRPESVIQYYRSSSIALSLDGYVNSATYSTNTGAANTPLPKLDIEGQELLVCLNETIGAAAPLVTGVGDASNVASVAGNVIPVVIIILVVLILGTVALKYGC</sequence>
<feature type="compositionally biased region" description="Gly residues" evidence="1">
    <location>
        <begin position="28"/>
        <end position="51"/>
    </location>
</feature>
<evidence type="ECO:0000256" key="2">
    <source>
        <dbReference type="SAM" id="Phobius"/>
    </source>
</evidence>
<proteinExistence type="predicted"/>
<dbReference type="EMBL" id="NHTK01000745">
    <property type="protein sequence ID" value="PPR05892.1"/>
    <property type="molecule type" value="Genomic_DNA"/>
</dbReference>
<evidence type="ECO:0000256" key="1">
    <source>
        <dbReference type="SAM" id="MobiDB-lite"/>
    </source>
</evidence>
<dbReference type="Proteomes" id="UP000284842">
    <property type="component" value="Unassembled WGS sequence"/>
</dbReference>
<name>A0A409YSC1_9AGAR</name>
<feature type="region of interest" description="Disordered" evidence="1">
    <location>
        <begin position="1"/>
        <end position="69"/>
    </location>
</feature>
<comment type="caution">
    <text evidence="3">The sequence shown here is derived from an EMBL/GenBank/DDBJ whole genome shotgun (WGS) entry which is preliminary data.</text>
</comment>
<keyword evidence="2" id="KW-1133">Transmembrane helix</keyword>
<dbReference type="InParanoid" id="A0A409YSC1"/>
<gene>
    <name evidence="3" type="ORF">CVT24_006614</name>
</gene>
<reference evidence="3 4" key="1">
    <citation type="journal article" date="2018" name="Evol. Lett.">
        <title>Horizontal gene cluster transfer increased hallucinogenic mushroom diversity.</title>
        <authorList>
            <person name="Reynolds H.T."/>
            <person name="Vijayakumar V."/>
            <person name="Gluck-Thaler E."/>
            <person name="Korotkin H.B."/>
            <person name="Matheny P.B."/>
            <person name="Slot J.C."/>
        </authorList>
    </citation>
    <scope>NUCLEOTIDE SEQUENCE [LARGE SCALE GENOMIC DNA]</scope>
    <source>
        <strain evidence="3 4">2629</strain>
    </source>
</reference>
<keyword evidence="4" id="KW-1185">Reference proteome</keyword>
<accession>A0A409YSC1</accession>
<organism evidence="3 4">
    <name type="scientific">Panaeolus cyanescens</name>
    <dbReference type="NCBI Taxonomy" id="181874"/>
    <lineage>
        <taxon>Eukaryota</taxon>
        <taxon>Fungi</taxon>
        <taxon>Dikarya</taxon>
        <taxon>Basidiomycota</taxon>
        <taxon>Agaricomycotina</taxon>
        <taxon>Agaricomycetes</taxon>
        <taxon>Agaricomycetidae</taxon>
        <taxon>Agaricales</taxon>
        <taxon>Agaricineae</taxon>
        <taxon>Galeropsidaceae</taxon>
        <taxon>Panaeolus</taxon>
    </lineage>
</organism>
<feature type="transmembrane region" description="Helical" evidence="2">
    <location>
        <begin position="310"/>
        <end position="328"/>
    </location>
</feature>
<dbReference type="OrthoDB" id="3365917at2759"/>